<dbReference type="Gene3D" id="3.20.20.70">
    <property type="entry name" value="Aldolase class I"/>
    <property type="match status" value="1"/>
</dbReference>
<sequence length="92" mass="10489">LVLDVWNGCNKSGHELLLEVILPDNNPDKNETYYFDMLSHFYSLGIQPDWWKLPPLSAESWQAISGLIEQQDPHCRGILLLGLDAPEEKLKA</sequence>
<feature type="non-terminal residue" evidence="2">
    <location>
        <position position="1"/>
    </location>
</feature>
<evidence type="ECO:0000259" key="1">
    <source>
        <dbReference type="Pfam" id="PF09863"/>
    </source>
</evidence>
<protein>
    <submittedName>
        <fullName evidence="2">DUF2090 domain-containing protein</fullName>
    </submittedName>
</protein>
<gene>
    <name evidence="2" type="ORF">GKC49_31470</name>
</gene>
<accession>A0A7X2MUV7</accession>
<feature type="domain" description="DUF2090" evidence="1">
    <location>
        <begin position="2"/>
        <end position="91"/>
    </location>
</feature>
<name>A0A7X2MUV7_ENTAG</name>
<comment type="caution">
    <text evidence="2">The sequence shown here is derived from an EMBL/GenBank/DDBJ whole genome shotgun (WGS) entry which is preliminary data.</text>
</comment>
<dbReference type="AlphaFoldDB" id="A0A7X2MUV7"/>
<dbReference type="Proteomes" id="UP000461948">
    <property type="component" value="Unassembled WGS sequence"/>
</dbReference>
<feature type="non-terminal residue" evidence="2">
    <location>
        <position position="92"/>
    </location>
</feature>
<proteinExistence type="predicted"/>
<reference evidence="2 3" key="1">
    <citation type="submission" date="2019-11" db="EMBL/GenBank/DDBJ databases">
        <title>Draft Genome Sequence of Plant Growth-Promoting Rhizosphere-Associated Bacteria.</title>
        <authorList>
            <person name="Vasilyev I.Y."/>
            <person name="Radchenko V."/>
            <person name="Ilnitskaya E.V."/>
        </authorList>
    </citation>
    <scope>NUCLEOTIDE SEQUENCE [LARGE SCALE GENOMIC DNA]</scope>
    <source>
        <strain evidence="2 3">VRA_MhP_f</strain>
    </source>
</reference>
<evidence type="ECO:0000313" key="2">
    <source>
        <dbReference type="EMBL" id="MSE19461.1"/>
    </source>
</evidence>
<organism evidence="2 3">
    <name type="scientific">Enterobacter agglomerans</name>
    <name type="common">Erwinia herbicola</name>
    <name type="synonym">Pantoea agglomerans</name>
    <dbReference type="NCBI Taxonomy" id="549"/>
    <lineage>
        <taxon>Bacteria</taxon>
        <taxon>Pseudomonadati</taxon>
        <taxon>Pseudomonadota</taxon>
        <taxon>Gammaproteobacteria</taxon>
        <taxon>Enterobacterales</taxon>
        <taxon>Erwiniaceae</taxon>
        <taxon>Pantoea</taxon>
        <taxon>Pantoea agglomerans group</taxon>
    </lineage>
</organism>
<dbReference type="InterPro" id="IPR018659">
    <property type="entry name" value="DUF2090"/>
</dbReference>
<evidence type="ECO:0000313" key="3">
    <source>
        <dbReference type="Proteomes" id="UP000461948"/>
    </source>
</evidence>
<dbReference type="EMBL" id="WKLC01002795">
    <property type="protein sequence ID" value="MSE19461.1"/>
    <property type="molecule type" value="Genomic_DNA"/>
</dbReference>
<dbReference type="Pfam" id="PF09863">
    <property type="entry name" value="DUF2090"/>
    <property type="match status" value="1"/>
</dbReference>
<dbReference type="InterPro" id="IPR013785">
    <property type="entry name" value="Aldolase_TIM"/>
</dbReference>